<dbReference type="InterPro" id="IPR003661">
    <property type="entry name" value="HisK_dim/P_dom"/>
</dbReference>
<evidence type="ECO:0000313" key="16">
    <source>
        <dbReference type="Proteomes" id="UP000612362"/>
    </source>
</evidence>
<evidence type="ECO:0000256" key="3">
    <source>
        <dbReference type="ARBA" id="ARBA00012438"/>
    </source>
</evidence>
<dbReference type="GO" id="GO:0016020">
    <property type="term" value="C:membrane"/>
    <property type="evidence" value="ECO:0007669"/>
    <property type="project" value="UniProtKB-SubCell"/>
</dbReference>
<dbReference type="PROSITE" id="PS50109">
    <property type="entry name" value="HIS_KIN"/>
    <property type="match status" value="1"/>
</dbReference>
<dbReference type="Gene3D" id="3.30.565.10">
    <property type="entry name" value="Histidine kinase-like ATPase, C-terminal domain"/>
    <property type="match status" value="1"/>
</dbReference>
<dbReference type="Gene3D" id="1.10.287.130">
    <property type="match status" value="1"/>
</dbReference>
<gene>
    <name evidence="15" type="ORF">KSX_36520</name>
</gene>
<dbReference type="SMART" id="SM00387">
    <property type="entry name" value="HATPase_c"/>
    <property type="match status" value="1"/>
</dbReference>
<dbReference type="SMART" id="SM00388">
    <property type="entry name" value="HisKA"/>
    <property type="match status" value="1"/>
</dbReference>
<dbReference type="InterPro" id="IPR036890">
    <property type="entry name" value="HATPase_C_sf"/>
</dbReference>
<dbReference type="InterPro" id="IPR050351">
    <property type="entry name" value="BphY/WalK/GraS-like"/>
</dbReference>
<comment type="caution">
    <text evidence="15">The sequence shown here is derived from an EMBL/GenBank/DDBJ whole genome shotgun (WGS) entry which is preliminary data.</text>
</comment>
<evidence type="ECO:0000256" key="5">
    <source>
        <dbReference type="ARBA" id="ARBA00022679"/>
    </source>
</evidence>
<dbReference type="PRINTS" id="PR00344">
    <property type="entry name" value="BCTRLSENSOR"/>
</dbReference>
<dbReference type="SMART" id="SM00091">
    <property type="entry name" value="PAS"/>
    <property type="match status" value="2"/>
</dbReference>
<dbReference type="FunFam" id="3.30.565.10:FF:000006">
    <property type="entry name" value="Sensor histidine kinase WalK"/>
    <property type="match status" value="1"/>
</dbReference>
<evidence type="ECO:0000256" key="4">
    <source>
        <dbReference type="ARBA" id="ARBA00022553"/>
    </source>
</evidence>
<dbReference type="GO" id="GO:0000155">
    <property type="term" value="F:phosphorelay sensor kinase activity"/>
    <property type="evidence" value="ECO:0007669"/>
    <property type="project" value="InterPro"/>
</dbReference>
<evidence type="ECO:0000259" key="13">
    <source>
        <dbReference type="PROSITE" id="PS50109"/>
    </source>
</evidence>
<evidence type="ECO:0000259" key="14">
    <source>
        <dbReference type="PROSITE" id="PS50113"/>
    </source>
</evidence>
<keyword evidence="7" id="KW-0547">Nucleotide-binding</keyword>
<dbReference type="GO" id="GO:0005524">
    <property type="term" value="F:ATP binding"/>
    <property type="evidence" value="ECO:0007669"/>
    <property type="project" value="UniProtKB-KW"/>
</dbReference>
<comment type="subcellular location">
    <subcellularLocation>
        <location evidence="2">Membrane</location>
        <topology evidence="2">Multi-pass membrane protein</topology>
    </subcellularLocation>
</comment>
<feature type="domain" description="Histidine kinase" evidence="13">
    <location>
        <begin position="309"/>
        <end position="542"/>
    </location>
</feature>
<feature type="domain" description="PAC" evidence="14">
    <location>
        <begin position="244"/>
        <end position="296"/>
    </location>
</feature>
<dbReference type="Gene3D" id="3.30.450.20">
    <property type="entry name" value="PAS domain"/>
    <property type="match status" value="2"/>
</dbReference>
<keyword evidence="6" id="KW-0812">Transmembrane</keyword>
<evidence type="ECO:0000256" key="2">
    <source>
        <dbReference type="ARBA" id="ARBA00004141"/>
    </source>
</evidence>
<dbReference type="GO" id="GO:0007234">
    <property type="term" value="P:osmosensory signaling via phosphorelay pathway"/>
    <property type="evidence" value="ECO:0007669"/>
    <property type="project" value="TreeGrafter"/>
</dbReference>
<dbReference type="InterPro" id="IPR036097">
    <property type="entry name" value="HisK_dim/P_sf"/>
</dbReference>
<dbReference type="Pfam" id="PF08448">
    <property type="entry name" value="PAS_4"/>
    <property type="match status" value="1"/>
</dbReference>
<dbReference type="PROSITE" id="PS50113">
    <property type="entry name" value="PAC"/>
    <property type="match status" value="1"/>
</dbReference>
<dbReference type="InterPro" id="IPR005467">
    <property type="entry name" value="His_kinase_dom"/>
</dbReference>
<evidence type="ECO:0000256" key="11">
    <source>
        <dbReference type="ARBA" id="ARBA00023012"/>
    </source>
</evidence>
<evidence type="ECO:0000313" key="15">
    <source>
        <dbReference type="EMBL" id="GHO45489.1"/>
    </source>
</evidence>
<reference evidence="15" key="1">
    <citation type="submission" date="2020-10" db="EMBL/GenBank/DDBJ databases">
        <title>Taxonomic study of unclassified bacteria belonging to the class Ktedonobacteria.</title>
        <authorList>
            <person name="Yabe S."/>
            <person name="Wang C.M."/>
            <person name="Zheng Y."/>
            <person name="Sakai Y."/>
            <person name="Cavaletti L."/>
            <person name="Monciardini P."/>
            <person name="Donadio S."/>
        </authorList>
    </citation>
    <scope>NUCLEOTIDE SEQUENCE</scope>
    <source>
        <strain evidence="15">SOSP1-1</strain>
    </source>
</reference>
<keyword evidence="11" id="KW-0902">Two-component regulatory system</keyword>
<dbReference type="EC" id="2.7.13.3" evidence="3"/>
<keyword evidence="4" id="KW-0597">Phosphoprotein</keyword>
<accession>A0A8J3I6A1</accession>
<dbReference type="SUPFAM" id="SSF55874">
    <property type="entry name" value="ATPase domain of HSP90 chaperone/DNA topoisomerase II/histidine kinase"/>
    <property type="match status" value="1"/>
</dbReference>
<evidence type="ECO:0000256" key="6">
    <source>
        <dbReference type="ARBA" id="ARBA00022692"/>
    </source>
</evidence>
<protein>
    <recommendedName>
        <fullName evidence="3">histidine kinase</fullName>
        <ecNumber evidence="3">2.7.13.3</ecNumber>
    </recommendedName>
</protein>
<evidence type="ECO:0000256" key="9">
    <source>
        <dbReference type="ARBA" id="ARBA00022840"/>
    </source>
</evidence>
<dbReference type="Pfam" id="PF02518">
    <property type="entry name" value="HATPase_c"/>
    <property type="match status" value="1"/>
</dbReference>
<evidence type="ECO:0000256" key="7">
    <source>
        <dbReference type="ARBA" id="ARBA00022741"/>
    </source>
</evidence>
<dbReference type="Pfam" id="PF00512">
    <property type="entry name" value="HisKA"/>
    <property type="match status" value="1"/>
</dbReference>
<dbReference type="PANTHER" id="PTHR42878">
    <property type="entry name" value="TWO-COMPONENT HISTIDINE KINASE"/>
    <property type="match status" value="1"/>
</dbReference>
<dbReference type="InterPro" id="IPR013656">
    <property type="entry name" value="PAS_4"/>
</dbReference>
<proteinExistence type="predicted"/>
<dbReference type="EMBL" id="BNJF01000001">
    <property type="protein sequence ID" value="GHO45489.1"/>
    <property type="molecule type" value="Genomic_DNA"/>
</dbReference>
<keyword evidence="9" id="KW-0067">ATP-binding</keyword>
<keyword evidence="16" id="KW-1185">Reference proteome</keyword>
<dbReference type="InterPro" id="IPR035965">
    <property type="entry name" value="PAS-like_dom_sf"/>
</dbReference>
<dbReference type="Proteomes" id="UP000612362">
    <property type="component" value="Unassembled WGS sequence"/>
</dbReference>
<dbReference type="SUPFAM" id="SSF47384">
    <property type="entry name" value="Homodimeric domain of signal transducing histidine kinase"/>
    <property type="match status" value="1"/>
</dbReference>
<comment type="catalytic activity">
    <reaction evidence="1">
        <text>ATP + protein L-histidine = ADP + protein N-phospho-L-histidine.</text>
        <dbReference type="EC" id="2.7.13.3"/>
    </reaction>
</comment>
<organism evidence="15 16">
    <name type="scientific">Ktedonospora formicarum</name>
    <dbReference type="NCBI Taxonomy" id="2778364"/>
    <lineage>
        <taxon>Bacteria</taxon>
        <taxon>Bacillati</taxon>
        <taxon>Chloroflexota</taxon>
        <taxon>Ktedonobacteria</taxon>
        <taxon>Ktedonobacterales</taxon>
        <taxon>Ktedonobacteraceae</taxon>
        <taxon>Ktedonospora</taxon>
    </lineage>
</organism>
<keyword evidence="5" id="KW-0808">Transferase</keyword>
<dbReference type="GO" id="GO:0030295">
    <property type="term" value="F:protein kinase activator activity"/>
    <property type="evidence" value="ECO:0007669"/>
    <property type="project" value="TreeGrafter"/>
</dbReference>
<dbReference type="AlphaFoldDB" id="A0A8J3I6A1"/>
<dbReference type="CDD" id="cd00075">
    <property type="entry name" value="HATPase"/>
    <property type="match status" value="1"/>
</dbReference>
<dbReference type="InterPro" id="IPR000014">
    <property type="entry name" value="PAS"/>
</dbReference>
<dbReference type="GO" id="GO:0000156">
    <property type="term" value="F:phosphorelay response regulator activity"/>
    <property type="evidence" value="ECO:0007669"/>
    <property type="project" value="TreeGrafter"/>
</dbReference>
<evidence type="ECO:0000256" key="12">
    <source>
        <dbReference type="ARBA" id="ARBA00023136"/>
    </source>
</evidence>
<dbReference type="InterPro" id="IPR003594">
    <property type="entry name" value="HATPase_dom"/>
</dbReference>
<name>A0A8J3I6A1_9CHLR</name>
<evidence type="ECO:0000256" key="10">
    <source>
        <dbReference type="ARBA" id="ARBA00022989"/>
    </source>
</evidence>
<dbReference type="CDD" id="cd00082">
    <property type="entry name" value="HisKA"/>
    <property type="match status" value="1"/>
</dbReference>
<dbReference type="SUPFAM" id="SSF55785">
    <property type="entry name" value="PYP-like sensor domain (PAS domain)"/>
    <property type="match status" value="2"/>
</dbReference>
<evidence type="ECO:0000256" key="8">
    <source>
        <dbReference type="ARBA" id="ARBA00022777"/>
    </source>
</evidence>
<evidence type="ECO:0000256" key="1">
    <source>
        <dbReference type="ARBA" id="ARBA00000085"/>
    </source>
</evidence>
<keyword evidence="8" id="KW-0418">Kinase</keyword>
<keyword evidence="12" id="KW-0472">Membrane</keyword>
<sequence length="543" mass="60683">MQGLLAVVGICLFAWGIRRAHRKAEMVRQQLDVILEAFPDAISVYNSSGRLVRCNRATRDLMVERRRDSMCQAEVFKPWTLEDGDAISLVHEQSPLMRSLKGETVLGYEVCYLDGRKQGQMLSIDSFPVVLDKHKVESVIQVTHDISPLYAMKCEMLKHAGRFQALLNSITDAAYILDQEGNIVQANASARMALVKLEAGALSSALLFRTGIECQLLDAEGELLATHALPVSRLLRGEELVGEQMVEVRVRSLHAHDLRLNVYGAPMFDGEGNLCGAVVITRDVTERQGLALQDERDAAQQRMEQFLGIVSHELRNPLTTISMSLQYSRSLLKTTTKALLEDDPLRVKLHEIYQLLARAERQVGVQDRIINDLFEVSSLQFKHFSLHLAHCDLYSTLRVLVSDFQSSHREREIRLVPANYTGELIVVIDRERIAQVVNNYMQNACKYAPEGSPIDVRVVAGDNEVCIGVKDEGPGLAPEEQERVWELFYRVPGIHVNAGVSKGAGLGLYICRTIIEQHQGQVGVESAPGAGSIFWFTIPFAQR</sequence>
<keyword evidence="10" id="KW-1133">Transmembrane helix</keyword>
<dbReference type="InterPro" id="IPR004358">
    <property type="entry name" value="Sig_transdc_His_kin-like_C"/>
</dbReference>
<dbReference type="PANTHER" id="PTHR42878:SF7">
    <property type="entry name" value="SENSOR HISTIDINE KINASE GLRK"/>
    <property type="match status" value="1"/>
</dbReference>
<dbReference type="InterPro" id="IPR000700">
    <property type="entry name" value="PAS-assoc_C"/>
</dbReference>